<dbReference type="EMBL" id="JAULRT010000062">
    <property type="protein sequence ID" value="MDO3384139.1"/>
    <property type="molecule type" value="Genomic_DNA"/>
</dbReference>
<dbReference type="Pfam" id="PF06629">
    <property type="entry name" value="MipA"/>
    <property type="match status" value="1"/>
</dbReference>
<keyword evidence="8" id="KW-1185">Reference proteome</keyword>
<evidence type="ECO:0000256" key="2">
    <source>
        <dbReference type="ARBA" id="ARBA00005722"/>
    </source>
</evidence>
<reference evidence="7" key="1">
    <citation type="submission" date="2023-07" db="EMBL/GenBank/DDBJ databases">
        <title>Gilvimarinus algae sp. nov., isolated from the surface of Kelp.</title>
        <authorList>
            <person name="Sun Y.Y."/>
            <person name="Gong Y."/>
            <person name="Du Z.J."/>
        </authorList>
    </citation>
    <scope>NUCLEOTIDE SEQUENCE</scope>
    <source>
        <strain evidence="7">SDUM040014</strain>
    </source>
</reference>
<accession>A0ABT8TJ75</accession>
<comment type="subcellular location">
    <subcellularLocation>
        <location evidence="1">Cell outer membrane</location>
    </subcellularLocation>
</comment>
<dbReference type="RefSeq" id="WP_302715437.1">
    <property type="nucleotide sequence ID" value="NZ_JAULRT010000062.1"/>
</dbReference>
<keyword evidence="3 6" id="KW-0732">Signal</keyword>
<evidence type="ECO:0000256" key="5">
    <source>
        <dbReference type="ARBA" id="ARBA00023237"/>
    </source>
</evidence>
<dbReference type="PROSITE" id="PS51257">
    <property type="entry name" value="PROKAR_LIPOPROTEIN"/>
    <property type="match status" value="1"/>
</dbReference>
<dbReference type="PANTHER" id="PTHR38776:SF1">
    <property type="entry name" value="MLTA-INTERACTING PROTEIN-RELATED"/>
    <property type="match status" value="1"/>
</dbReference>
<evidence type="ECO:0000313" key="8">
    <source>
        <dbReference type="Proteomes" id="UP001168380"/>
    </source>
</evidence>
<sequence>MTTIYQRLMAVLAGCLFSVSCLAQADQAYCDSHPDDCMAVGQWQFSVGLGLGGRTNPLVDGDTIPIVLLPQVSYYGERFFLDTTSIGFTLLESRRHMLNVVATLGLDQMYFNDLSLGNFVIEGTGGSFNAGGLITSGAENNDGESLEVRVRDETTTPNTTDRDGPNEFFHKTLVSENTPPTYSLTLDDIGKRRMAGLAGVEYSLFLGQTVFSVQALQDFTGVHEGQEVRAGVDYRTFHGMNQFTLAGGMVWQSEEVVDYYYGLDASDVGSFRSLYYQGEATATPYVRFDWVRPITKSWTFQATLHQKWFGSGISDSPLLEKDTSTTVFVGGVYHF</sequence>
<comment type="caution">
    <text evidence="7">The sequence shown here is derived from an EMBL/GenBank/DDBJ whole genome shotgun (WGS) entry which is preliminary data.</text>
</comment>
<comment type="similarity">
    <text evidence="2">Belongs to the MipA/OmpV family.</text>
</comment>
<proteinExistence type="inferred from homology"/>
<protein>
    <submittedName>
        <fullName evidence="7">MipA/OmpV family protein</fullName>
    </submittedName>
</protein>
<evidence type="ECO:0000256" key="1">
    <source>
        <dbReference type="ARBA" id="ARBA00004442"/>
    </source>
</evidence>
<feature type="chain" id="PRO_5047178173" evidence="6">
    <location>
        <begin position="26"/>
        <end position="335"/>
    </location>
</feature>
<dbReference type="Proteomes" id="UP001168380">
    <property type="component" value="Unassembled WGS sequence"/>
</dbReference>
<keyword evidence="5" id="KW-0998">Cell outer membrane</keyword>
<dbReference type="PANTHER" id="PTHR38776">
    <property type="entry name" value="MLTA-INTERACTING PROTEIN-RELATED"/>
    <property type="match status" value="1"/>
</dbReference>
<evidence type="ECO:0000256" key="6">
    <source>
        <dbReference type="SAM" id="SignalP"/>
    </source>
</evidence>
<dbReference type="InterPro" id="IPR010583">
    <property type="entry name" value="MipA"/>
</dbReference>
<organism evidence="7 8">
    <name type="scientific">Gilvimarinus algae</name>
    <dbReference type="NCBI Taxonomy" id="3058037"/>
    <lineage>
        <taxon>Bacteria</taxon>
        <taxon>Pseudomonadati</taxon>
        <taxon>Pseudomonadota</taxon>
        <taxon>Gammaproteobacteria</taxon>
        <taxon>Cellvibrionales</taxon>
        <taxon>Cellvibrionaceae</taxon>
        <taxon>Gilvimarinus</taxon>
    </lineage>
</organism>
<evidence type="ECO:0000313" key="7">
    <source>
        <dbReference type="EMBL" id="MDO3384139.1"/>
    </source>
</evidence>
<gene>
    <name evidence="7" type="ORF">QWI16_18315</name>
</gene>
<evidence type="ECO:0000256" key="4">
    <source>
        <dbReference type="ARBA" id="ARBA00023136"/>
    </source>
</evidence>
<name>A0ABT8TJ75_9GAMM</name>
<feature type="signal peptide" evidence="6">
    <location>
        <begin position="1"/>
        <end position="25"/>
    </location>
</feature>
<keyword evidence="4" id="KW-0472">Membrane</keyword>
<evidence type="ECO:0000256" key="3">
    <source>
        <dbReference type="ARBA" id="ARBA00022729"/>
    </source>
</evidence>